<organism evidence="2 3">
    <name type="scientific">Deinococcus antarcticus</name>
    <dbReference type="NCBI Taxonomy" id="1298767"/>
    <lineage>
        <taxon>Bacteria</taxon>
        <taxon>Thermotogati</taxon>
        <taxon>Deinococcota</taxon>
        <taxon>Deinococci</taxon>
        <taxon>Deinococcales</taxon>
        <taxon>Deinococcaceae</taxon>
        <taxon>Deinococcus</taxon>
    </lineage>
</organism>
<dbReference type="Proteomes" id="UP001595748">
    <property type="component" value="Unassembled WGS sequence"/>
</dbReference>
<keyword evidence="3" id="KW-1185">Reference proteome</keyword>
<evidence type="ECO:0000256" key="1">
    <source>
        <dbReference type="SAM" id="SignalP"/>
    </source>
</evidence>
<dbReference type="RefSeq" id="WP_380075410.1">
    <property type="nucleotide sequence ID" value="NZ_JBHRZF010000005.1"/>
</dbReference>
<gene>
    <name evidence="2" type="ORF">ACFOPQ_00465</name>
</gene>
<reference evidence="3" key="1">
    <citation type="journal article" date="2019" name="Int. J. Syst. Evol. Microbiol.">
        <title>The Global Catalogue of Microorganisms (GCM) 10K type strain sequencing project: providing services to taxonomists for standard genome sequencing and annotation.</title>
        <authorList>
            <consortium name="The Broad Institute Genomics Platform"/>
            <consortium name="The Broad Institute Genome Sequencing Center for Infectious Disease"/>
            <person name="Wu L."/>
            <person name="Ma J."/>
        </authorList>
    </citation>
    <scope>NUCLEOTIDE SEQUENCE [LARGE SCALE GENOMIC DNA]</scope>
    <source>
        <strain evidence="3">CCTCC AB 2013263</strain>
    </source>
</reference>
<comment type="caution">
    <text evidence="2">The sequence shown here is derived from an EMBL/GenBank/DDBJ whole genome shotgun (WGS) entry which is preliminary data.</text>
</comment>
<feature type="chain" id="PRO_5046202121" evidence="1">
    <location>
        <begin position="23"/>
        <end position="458"/>
    </location>
</feature>
<protein>
    <submittedName>
        <fullName evidence="2">DUF4403 family protein</fullName>
    </submittedName>
</protein>
<keyword evidence="1" id="KW-0732">Signal</keyword>
<evidence type="ECO:0000313" key="2">
    <source>
        <dbReference type="EMBL" id="MFC3859244.1"/>
    </source>
</evidence>
<sequence>MPVSARSVLTAVVLTVPMMSSAGALSSVTLPITVPLSGVQAAANARVPAVFAQVDQEQSFLGGLVSVNLTGTVTRAGAITVKPDGDALLVSVPIRAEMHAAPGGVGSVLARDFGGSATVTLRLKPFVTPDWQAGADIKGEYAWTDPLSVELMQGVKVSVQSLVDSQVRSQLDRVAADVSRAVRDGAQLRQRAGTLWAKVQQPWVLPAPEPAFALVNPVNVTVTPFRFTPDALKLTLGTTFNLKAGLGRAPAVTSVPLPALNVRDVIPDGVDLTVPVLLPFDELSRMATAYAARETVTLPVPTSPTVQATRVTVKPAGPKLLVTVQVQVLGPLGLKVNATVDVTGTPKLDATGRTVTLAGVTVRTRREGLSGKVISLLADARAQAYVTRAARFDLSPHLEKARAQAQAKLPMTPTPGLQLGGTVGPLKLTGLMVQPQNLIVQAAATGQLQVRVDAGALR</sequence>
<dbReference type="EMBL" id="JBHRZF010000005">
    <property type="protein sequence ID" value="MFC3859244.1"/>
    <property type="molecule type" value="Genomic_DNA"/>
</dbReference>
<feature type="signal peptide" evidence="1">
    <location>
        <begin position="1"/>
        <end position="22"/>
    </location>
</feature>
<proteinExistence type="predicted"/>
<name>A0ABV8A1U6_9DEIO</name>
<dbReference type="InterPro" id="IPR025515">
    <property type="entry name" value="DUF4403"/>
</dbReference>
<evidence type="ECO:0000313" key="3">
    <source>
        <dbReference type="Proteomes" id="UP001595748"/>
    </source>
</evidence>
<accession>A0ABV8A1U6</accession>
<dbReference type="Pfam" id="PF14356">
    <property type="entry name" value="DUF4403"/>
    <property type="match status" value="1"/>
</dbReference>